<keyword evidence="3" id="KW-1185">Reference proteome</keyword>
<sequence length="109" mass="11459">MFCSCSPTAKEAAPAPPPPRPPRTPAVPSEAARVAAALSGVPYATAATPSTKESSSSMECYDEGTPTAAPREARHAPFRPALPTHHLNDPLSFEEHGVPEDDRRGESVL</sequence>
<feature type="compositionally biased region" description="Basic and acidic residues" evidence="1">
    <location>
        <begin position="93"/>
        <end position="109"/>
    </location>
</feature>
<feature type="compositionally biased region" description="Polar residues" evidence="1">
    <location>
        <begin position="47"/>
        <end position="58"/>
    </location>
</feature>
<feature type="compositionally biased region" description="Pro residues" evidence="1">
    <location>
        <begin position="14"/>
        <end position="25"/>
    </location>
</feature>
<feature type="compositionally biased region" description="Low complexity" evidence="1">
    <location>
        <begin position="26"/>
        <end position="42"/>
    </location>
</feature>
<reference evidence="2" key="1">
    <citation type="submission" date="2021-11" db="EMBL/GenBank/DDBJ databases">
        <authorList>
            <consortium name="Genoscope - CEA"/>
            <person name="William W."/>
        </authorList>
    </citation>
    <scope>NUCLEOTIDE SEQUENCE</scope>
</reference>
<organism evidence="2 3">
    <name type="scientific">Pelagomonas calceolata</name>
    <dbReference type="NCBI Taxonomy" id="35677"/>
    <lineage>
        <taxon>Eukaryota</taxon>
        <taxon>Sar</taxon>
        <taxon>Stramenopiles</taxon>
        <taxon>Ochrophyta</taxon>
        <taxon>Pelagophyceae</taxon>
        <taxon>Pelagomonadales</taxon>
        <taxon>Pelagomonadaceae</taxon>
        <taxon>Pelagomonas</taxon>
    </lineage>
</organism>
<dbReference type="EMBL" id="CAKKNE010000006">
    <property type="protein sequence ID" value="CAH0378879.1"/>
    <property type="molecule type" value="Genomic_DNA"/>
</dbReference>
<name>A0A8J2WSB0_9STRA</name>
<comment type="caution">
    <text evidence="2">The sequence shown here is derived from an EMBL/GenBank/DDBJ whole genome shotgun (WGS) entry which is preliminary data.</text>
</comment>
<accession>A0A8J2WSB0</accession>
<evidence type="ECO:0000313" key="2">
    <source>
        <dbReference type="EMBL" id="CAH0378879.1"/>
    </source>
</evidence>
<feature type="region of interest" description="Disordered" evidence="1">
    <location>
        <begin position="1"/>
        <end position="109"/>
    </location>
</feature>
<dbReference type="AlphaFoldDB" id="A0A8J2WSB0"/>
<evidence type="ECO:0000313" key="3">
    <source>
        <dbReference type="Proteomes" id="UP000789595"/>
    </source>
</evidence>
<dbReference type="Proteomes" id="UP000789595">
    <property type="component" value="Unassembled WGS sequence"/>
</dbReference>
<evidence type="ECO:0000256" key="1">
    <source>
        <dbReference type="SAM" id="MobiDB-lite"/>
    </source>
</evidence>
<protein>
    <submittedName>
        <fullName evidence="2">Uncharacterized protein</fullName>
    </submittedName>
</protein>
<proteinExistence type="predicted"/>
<gene>
    <name evidence="2" type="ORF">PECAL_6P04760</name>
</gene>